<keyword evidence="5" id="KW-1185">Reference proteome</keyword>
<feature type="compositionally biased region" description="Basic and acidic residues" evidence="1">
    <location>
        <begin position="267"/>
        <end position="285"/>
    </location>
</feature>
<keyword evidence="2" id="KW-0472">Membrane</keyword>
<evidence type="ECO:0000313" key="5">
    <source>
        <dbReference type="Proteomes" id="UP000008370"/>
    </source>
</evidence>
<dbReference type="EMBL" id="JH930471">
    <property type="protein sequence ID" value="EKM56610.1"/>
    <property type="molecule type" value="Genomic_DNA"/>
</dbReference>
<dbReference type="Pfam" id="PF20151">
    <property type="entry name" value="DUF6533"/>
    <property type="match status" value="1"/>
</dbReference>
<organism evidence="4 5">
    <name type="scientific">Phanerochaete carnosa (strain HHB-10118-sp)</name>
    <name type="common">White-rot fungus</name>
    <name type="synonym">Peniophora carnosa</name>
    <dbReference type="NCBI Taxonomy" id="650164"/>
    <lineage>
        <taxon>Eukaryota</taxon>
        <taxon>Fungi</taxon>
        <taxon>Dikarya</taxon>
        <taxon>Basidiomycota</taxon>
        <taxon>Agaricomycotina</taxon>
        <taxon>Agaricomycetes</taxon>
        <taxon>Polyporales</taxon>
        <taxon>Phanerochaetaceae</taxon>
        <taxon>Phanerochaete</taxon>
    </lineage>
</organism>
<dbReference type="RefSeq" id="XP_007394453.1">
    <property type="nucleotide sequence ID" value="XM_007394391.1"/>
</dbReference>
<feature type="transmembrane region" description="Helical" evidence="2">
    <location>
        <begin position="60"/>
        <end position="82"/>
    </location>
</feature>
<feature type="region of interest" description="Disordered" evidence="1">
    <location>
        <begin position="260"/>
        <end position="304"/>
    </location>
</feature>
<feature type="transmembrane region" description="Helical" evidence="2">
    <location>
        <begin position="160"/>
        <end position="180"/>
    </location>
</feature>
<feature type="transmembrane region" description="Helical" evidence="2">
    <location>
        <begin position="20"/>
        <end position="39"/>
    </location>
</feature>
<reference evidence="4 5" key="1">
    <citation type="journal article" date="2012" name="BMC Genomics">
        <title>Comparative genomics of the white-rot fungi, Phanerochaete carnosa and P. chrysosporium, to elucidate the genetic basis of the distinct wood types they colonize.</title>
        <authorList>
            <person name="Suzuki H."/>
            <person name="MacDonald J."/>
            <person name="Syed K."/>
            <person name="Salamov A."/>
            <person name="Hori C."/>
            <person name="Aerts A."/>
            <person name="Henrissat B."/>
            <person name="Wiebenga A."/>
            <person name="vanKuyk P.A."/>
            <person name="Barry K."/>
            <person name="Lindquist E."/>
            <person name="LaButti K."/>
            <person name="Lapidus A."/>
            <person name="Lucas S."/>
            <person name="Coutinho P."/>
            <person name="Gong Y."/>
            <person name="Samejima M."/>
            <person name="Mahadevan R."/>
            <person name="Abou-Zaid M."/>
            <person name="de Vries R.P."/>
            <person name="Igarashi K."/>
            <person name="Yadav J.S."/>
            <person name="Grigoriev I.V."/>
            <person name="Master E.R."/>
        </authorList>
    </citation>
    <scope>NUCLEOTIDE SEQUENCE [LARGE SCALE GENOMIC DNA]</scope>
    <source>
        <strain evidence="4 5">HHB-10118-sp</strain>
    </source>
</reference>
<dbReference type="GeneID" id="18912670"/>
<feature type="domain" description="DUF6533" evidence="3">
    <location>
        <begin position="25"/>
        <end position="71"/>
    </location>
</feature>
<dbReference type="InParanoid" id="K5WBL2"/>
<dbReference type="KEGG" id="pco:PHACADRAFT_207813"/>
<dbReference type="Proteomes" id="UP000008370">
    <property type="component" value="Unassembled WGS sequence"/>
</dbReference>
<feature type="compositionally biased region" description="Polar residues" evidence="1">
    <location>
        <begin position="287"/>
        <end position="304"/>
    </location>
</feature>
<sequence length="304" mass="33854">MSVTGSWDVADLVAAFRDAWWNRSLTIAPFALLYYDYLLTLPAEVERYWTADLNLRRSPIWFLICRYLSLVGNIPVLVQAAWPVNDQRFAVARHHAPAPAEPAAIGCNVATSSALGSDLAIAWGGMLCHDIVIFTLTLYKALSLRGGSRNLVDIILRDGTMYFGLIMCSTSITAFTFQFARPIIKGVTSTFTNILSTTLIARLMLNIRDPKLMKDSRYSTSRLQRTTSSGSDDPIVTSALDTAGMPEWTELSYELEVYQDEGPTHGTRHDVIELVRRDHPPERSKGKTVSWSRTEMPSANTSEA</sequence>
<name>K5WBL2_PHACS</name>
<evidence type="ECO:0000256" key="2">
    <source>
        <dbReference type="SAM" id="Phobius"/>
    </source>
</evidence>
<dbReference type="AlphaFoldDB" id="K5WBL2"/>
<evidence type="ECO:0000313" key="4">
    <source>
        <dbReference type="EMBL" id="EKM56610.1"/>
    </source>
</evidence>
<keyword evidence="2" id="KW-1133">Transmembrane helix</keyword>
<dbReference type="HOGENOM" id="CLU_863586_0_0_1"/>
<keyword evidence="2" id="KW-0812">Transmembrane</keyword>
<protein>
    <recommendedName>
        <fullName evidence="3">DUF6533 domain-containing protein</fullName>
    </recommendedName>
</protein>
<dbReference type="OrthoDB" id="3261349at2759"/>
<gene>
    <name evidence="4" type="ORF">PHACADRAFT_207813</name>
</gene>
<evidence type="ECO:0000259" key="3">
    <source>
        <dbReference type="Pfam" id="PF20151"/>
    </source>
</evidence>
<dbReference type="InterPro" id="IPR045340">
    <property type="entry name" value="DUF6533"/>
</dbReference>
<feature type="transmembrane region" description="Helical" evidence="2">
    <location>
        <begin position="120"/>
        <end position="139"/>
    </location>
</feature>
<proteinExistence type="predicted"/>
<evidence type="ECO:0000256" key="1">
    <source>
        <dbReference type="SAM" id="MobiDB-lite"/>
    </source>
</evidence>
<accession>K5WBL2</accession>